<sequence>MNIREKYDVVVVGGGTAGSIAAISAARTGAKTLIIEKYGRLGGILSTGMTLNGVADGEGYLALGGIGGELFKRLKNISGATRTTPHPLYGSFLAHQPELTQLTLVNMLQESGVNFLLHSFVTDVLMKGSKIEGILLTNKNGLEIVLGENFVDCTGDADLVARANGPYVYGRSGDSHTQPVTLIFRIGGVKLEEMWKYLESHPEDMRPPKDWEDPGESYNVEYLRKTAGINLYAFQNLIKKAKSAGEWNIPNDRLGMDTFPDSDIVTINVTRIQGVDGTSVDDITRAEIEGQRQMYEAVRFLKRYVPGFEKSYITSVPYQIGIRETRHIVGEYVLNDKDILTGKKFNDVIGRGAYPLDIHDVNSQTNALGKDVSGRGIDLHKIDHSYEIPARCLIPRGMENLAVGGRAISATHEAAAAIRGQAVCMVTGHAAGTMAALATVTNTSLSELPIPKLQSVLRSQEVILERNVRIDAG</sequence>
<protein>
    <submittedName>
        <fullName evidence="1">FAD-dependent oxidoreductase</fullName>
    </submittedName>
</protein>
<evidence type="ECO:0000313" key="2">
    <source>
        <dbReference type="Proteomes" id="UP001439875"/>
    </source>
</evidence>
<proteinExistence type="predicted"/>
<dbReference type="Proteomes" id="UP001439875">
    <property type="component" value="Unassembled WGS sequence"/>
</dbReference>
<comment type="caution">
    <text evidence="1">The sequence shown here is derived from an EMBL/GenBank/DDBJ whole genome shotgun (WGS) entry which is preliminary data.</text>
</comment>
<gene>
    <name evidence="1" type="ORF">WMO40_19745</name>
</gene>
<dbReference type="EMBL" id="JBBMEW010000024">
    <property type="protein sequence ID" value="MEQ2528909.1"/>
    <property type="molecule type" value="Genomic_DNA"/>
</dbReference>
<reference evidence="1" key="1">
    <citation type="submission" date="2024-03" db="EMBL/GenBank/DDBJ databases">
        <title>Human intestinal bacterial collection.</title>
        <authorList>
            <person name="Pauvert C."/>
            <person name="Hitch T.C.A."/>
            <person name="Clavel T."/>
        </authorList>
    </citation>
    <scope>NUCLEOTIDE SEQUENCE</scope>
    <source>
        <strain evidence="1">CLA-AA-H227</strain>
    </source>
</reference>
<keyword evidence="2" id="KW-1185">Reference proteome</keyword>
<evidence type="ECO:0000313" key="1">
    <source>
        <dbReference type="EMBL" id="MEQ2528909.1"/>
    </source>
</evidence>
<name>A0ACC6SII5_9BACI</name>
<organism evidence="1 2">
    <name type="scientific">Robertmurraya yapensis</name>
    <name type="common">ex Hitch et al 2024</name>
    <dbReference type="NCBI Taxonomy" id="3133160"/>
    <lineage>
        <taxon>Bacteria</taxon>
        <taxon>Bacillati</taxon>
        <taxon>Bacillota</taxon>
        <taxon>Bacilli</taxon>
        <taxon>Bacillales</taxon>
        <taxon>Bacillaceae</taxon>
        <taxon>Robertmurraya</taxon>
    </lineage>
</organism>
<accession>A0ACC6SII5</accession>